<dbReference type="RefSeq" id="XP_005846982.1">
    <property type="nucleotide sequence ID" value="XM_005846920.1"/>
</dbReference>
<sequence length="368" mass="38660">LAVPGFIDLHVHVCGGGGEAGPGSRTPAPRGLSELLQAGLTCVVGVLGTDSVSRTQENLVAQVQGLNEDGITAYSWCGSYRLPPATITGSVQRELCLVASCLGVGEVAVSDHRGSAPTPADLLRLGLEARVGGMLSGKAGIVHCHMGPGAARLQPLRDALACGAGDLPVTAFHPTHMERSPELVADGAAWLADGGTLDLTCRWGAGLSSPSQCRAALRLYRDKGLPLEGVTVSTDSYGSLPVFDAQGRLVQYDVADPGAMLRFLRAMVMEEGWALEEVLPLMTRNPAARLKLERKGRIAVGCDADILLLEVRGQGRRAGAVCGRTASPGGMLVMQHAATGPSCPGTHPPRPCRRTLWPCSTWWLEARW</sequence>
<dbReference type="GeneID" id="17354298"/>
<dbReference type="eggNOG" id="ENOG502RKJK">
    <property type="taxonomic scope" value="Eukaryota"/>
</dbReference>
<feature type="domain" description="Amidohydrolase-related" evidence="5">
    <location>
        <begin position="204"/>
        <end position="309"/>
    </location>
</feature>
<proteinExistence type="inferred from homology"/>
<dbReference type="InterPro" id="IPR006680">
    <property type="entry name" value="Amidohydro-rel"/>
</dbReference>
<dbReference type="EMBL" id="GL433846">
    <property type="protein sequence ID" value="EFN54880.1"/>
    <property type="molecule type" value="Genomic_DNA"/>
</dbReference>
<comment type="similarity">
    <text evidence="2">Belongs to the metallo-dependent hydrolases superfamily. Hydantoinase/dihydropyrimidinase family.</text>
</comment>
<evidence type="ECO:0000259" key="5">
    <source>
        <dbReference type="Pfam" id="PF01979"/>
    </source>
</evidence>
<dbReference type="OrthoDB" id="5595695at2759"/>
<protein>
    <recommendedName>
        <fullName evidence="4">dihydropyrimidinase</fullName>
        <ecNumber evidence="4">3.5.2.2</ecNumber>
    </recommendedName>
</protein>
<dbReference type="Gene3D" id="3.20.20.140">
    <property type="entry name" value="Metal-dependent hydrolases"/>
    <property type="match status" value="1"/>
</dbReference>
<dbReference type="Proteomes" id="UP000008141">
    <property type="component" value="Unassembled WGS sequence"/>
</dbReference>
<comment type="catalytic activity">
    <reaction evidence="3">
        <text>5,6-dihydrouracil + H2O = 3-(carbamoylamino)propanoate + H(+)</text>
        <dbReference type="Rhea" id="RHEA:16121"/>
        <dbReference type="ChEBI" id="CHEBI:11892"/>
        <dbReference type="ChEBI" id="CHEBI:15377"/>
        <dbReference type="ChEBI" id="CHEBI:15378"/>
        <dbReference type="ChEBI" id="CHEBI:15901"/>
        <dbReference type="EC" id="3.5.2.2"/>
    </reaction>
</comment>
<keyword evidence="7" id="KW-1185">Reference proteome</keyword>
<evidence type="ECO:0000256" key="2">
    <source>
        <dbReference type="ARBA" id="ARBA00008829"/>
    </source>
</evidence>
<dbReference type="OMA" id="HMERSPE"/>
<reference evidence="6 7" key="1">
    <citation type="journal article" date="2010" name="Plant Cell">
        <title>The Chlorella variabilis NC64A genome reveals adaptation to photosymbiosis, coevolution with viruses, and cryptic sex.</title>
        <authorList>
            <person name="Blanc G."/>
            <person name="Duncan G."/>
            <person name="Agarkova I."/>
            <person name="Borodovsky M."/>
            <person name="Gurnon J."/>
            <person name="Kuo A."/>
            <person name="Lindquist E."/>
            <person name="Lucas S."/>
            <person name="Pangilinan J."/>
            <person name="Polle J."/>
            <person name="Salamov A."/>
            <person name="Terry A."/>
            <person name="Yamada T."/>
            <person name="Dunigan D.D."/>
            <person name="Grigoriev I.V."/>
            <person name="Claverie J.M."/>
            <person name="Van Etten J.L."/>
        </authorList>
    </citation>
    <scope>NUCLEOTIDE SEQUENCE [LARGE SCALE GENOMIC DNA]</scope>
    <source>
        <strain evidence="6 7">NC64A</strain>
    </source>
</reference>
<dbReference type="InParanoid" id="E1ZH94"/>
<dbReference type="EC" id="3.5.2.2" evidence="4"/>
<comment type="cofactor">
    <cofactor evidence="1">
        <name>Zn(2+)</name>
        <dbReference type="ChEBI" id="CHEBI:29105"/>
    </cofactor>
</comment>
<gene>
    <name evidence="6" type="ORF">CHLNCDRAFT_24073</name>
</gene>
<dbReference type="AlphaFoldDB" id="E1ZH94"/>
<evidence type="ECO:0000313" key="7">
    <source>
        <dbReference type="Proteomes" id="UP000008141"/>
    </source>
</evidence>
<dbReference type="PANTHER" id="PTHR11647:SF1">
    <property type="entry name" value="COLLAPSIN RESPONSE MEDIATOR PROTEIN"/>
    <property type="match status" value="1"/>
</dbReference>
<dbReference type="PANTHER" id="PTHR11647">
    <property type="entry name" value="HYDRANTOINASE/DIHYDROPYRIMIDINASE FAMILY MEMBER"/>
    <property type="match status" value="1"/>
</dbReference>
<feature type="non-terminal residue" evidence="6">
    <location>
        <position position="1"/>
    </location>
</feature>
<dbReference type="InterPro" id="IPR032466">
    <property type="entry name" value="Metal_Hydrolase"/>
</dbReference>
<dbReference type="GO" id="GO:0004157">
    <property type="term" value="F:dihydropyrimidinase activity"/>
    <property type="evidence" value="ECO:0007669"/>
    <property type="project" value="UniProtKB-EC"/>
</dbReference>
<name>E1ZH94_CHLVA</name>
<evidence type="ECO:0000313" key="6">
    <source>
        <dbReference type="EMBL" id="EFN54880.1"/>
    </source>
</evidence>
<dbReference type="KEGG" id="cvr:CHLNCDRAFT_24073"/>
<dbReference type="Pfam" id="PF01979">
    <property type="entry name" value="Amidohydro_1"/>
    <property type="match status" value="1"/>
</dbReference>
<organism evidence="7">
    <name type="scientific">Chlorella variabilis</name>
    <name type="common">Green alga</name>
    <dbReference type="NCBI Taxonomy" id="554065"/>
    <lineage>
        <taxon>Eukaryota</taxon>
        <taxon>Viridiplantae</taxon>
        <taxon>Chlorophyta</taxon>
        <taxon>core chlorophytes</taxon>
        <taxon>Trebouxiophyceae</taxon>
        <taxon>Chlorellales</taxon>
        <taxon>Chlorellaceae</taxon>
        <taxon>Chlorella clade</taxon>
        <taxon>Chlorella</taxon>
    </lineage>
</organism>
<dbReference type="SUPFAM" id="SSF51556">
    <property type="entry name" value="Metallo-dependent hydrolases"/>
    <property type="match status" value="1"/>
</dbReference>
<accession>E1ZH94</accession>
<dbReference type="InterPro" id="IPR050378">
    <property type="entry name" value="Metallo-dep_Hydrolases_sf"/>
</dbReference>
<evidence type="ECO:0000256" key="4">
    <source>
        <dbReference type="ARBA" id="ARBA00039113"/>
    </source>
</evidence>
<evidence type="ECO:0000256" key="3">
    <source>
        <dbReference type="ARBA" id="ARBA00036696"/>
    </source>
</evidence>
<evidence type="ECO:0000256" key="1">
    <source>
        <dbReference type="ARBA" id="ARBA00001947"/>
    </source>
</evidence>